<dbReference type="InterPro" id="IPR023100">
    <property type="entry name" value="D-aminoacylase_insert_dom_sf"/>
</dbReference>
<evidence type="ECO:0000313" key="2">
    <source>
        <dbReference type="Proteomes" id="UP000034682"/>
    </source>
</evidence>
<dbReference type="Gene3D" id="3.30.1490.130">
    <property type="entry name" value="D-aminoacylase. Domain 3"/>
    <property type="match status" value="1"/>
</dbReference>
<organism evidence="1 2">
    <name type="scientific">Candidatus Giovannonibacteria bacterium GW2011_GWB1_47_6b</name>
    <dbReference type="NCBI Taxonomy" id="1618655"/>
    <lineage>
        <taxon>Bacteria</taxon>
        <taxon>Candidatus Giovannoniibacteriota</taxon>
    </lineage>
</organism>
<dbReference type="PANTHER" id="PTHR11647">
    <property type="entry name" value="HYDRANTOINASE/DIHYDROPYRIMIDINASE FAMILY MEMBER"/>
    <property type="match status" value="1"/>
</dbReference>
<dbReference type="AlphaFoldDB" id="A0A0G1VGG5"/>
<comment type="caution">
    <text evidence="1">The sequence shown here is derived from an EMBL/GenBank/DDBJ whole genome shotgun (WGS) entry which is preliminary data.</text>
</comment>
<dbReference type="EMBL" id="LCOK01000004">
    <property type="protein sequence ID" value="KKU77273.1"/>
    <property type="molecule type" value="Genomic_DNA"/>
</dbReference>
<dbReference type="InterPro" id="IPR011059">
    <property type="entry name" value="Metal-dep_hydrolase_composite"/>
</dbReference>
<dbReference type="Proteomes" id="UP000034682">
    <property type="component" value="Unassembled WGS sequence"/>
</dbReference>
<accession>A0A0G1VGG5</accession>
<dbReference type="Gene3D" id="2.30.40.10">
    <property type="entry name" value="Urease, subunit C, domain 1"/>
    <property type="match status" value="1"/>
</dbReference>
<name>A0A0G1VGG5_9BACT</name>
<reference evidence="1 2" key="1">
    <citation type="journal article" date="2015" name="Nature">
        <title>rRNA introns, odd ribosomes, and small enigmatic genomes across a large radiation of phyla.</title>
        <authorList>
            <person name="Brown C.T."/>
            <person name="Hug L.A."/>
            <person name="Thomas B.C."/>
            <person name="Sharon I."/>
            <person name="Castelle C.J."/>
            <person name="Singh A."/>
            <person name="Wilkins M.J."/>
            <person name="Williams K.H."/>
            <person name="Banfield J.F."/>
        </authorList>
    </citation>
    <scope>NUCLEOTIDE SEQUENCE [LARGE SCALE GENOMIC DNA]</scope>
</reference>
<protein>
    <submittedName>
        <fullName evidence="1">N-acyl-D-amino-acid deacylase</fullName>
    </submittedName>
</protein>
<dbReference type="GO" id="GO:0005829">
    <property type="term" value="C:cytosol"/>
    <property type="evidence" value="ECO:0007669"/>
    <property type="project" value="TreeGrafter"/>
</dbReference>
<dbReference type="InterPro" id="IPR050378">
    <property type="entry name" value="Metallo-dep_Hydrolases_sf"/>
</dbReference>
<dbReference type="SUPFAM" id="SSF51338">
    <property type="entry name" value="Composite domain of metallo-dependent hydrolases"/>
    <property type="match status" value="1"/>
</dbReference>
<dbReference type="GO" id="GO:0016811">
    <property type="term" value="F:hydrolase activity, acting on carbon-nitrogen (but not peptide) bonds, in linear amides"/>
    <property type="evidence" value="ECO:0007669"/>
    <property type="project" value="InterPro"/>
</dbReference>
<proteinExistence type="predicted"/>
<dbReference type="SUPFAM" id="SSF51556">
    <property type="entry name" value="Metallo-dependent hydrolases"/>
    <property type="match status" value="1"/>
</dbReference>
<sequence>MILIKGAKIVDGSGQTIPFLADLLIKNDRISAIGKFPSKKADLVIDGLGLYITPGFIDVNTHSDHHLSLFTHPAQSDFLLQGVTTTFGGVCGASLAPLIAGGLEAIRKWTDTAQININWHSVGELLKILETQKLGVNFGTLVGHSTIRRAMIGEDSRDLNASEMNQFKKLVDDSMKEGAFGFSTGLGYSHTHNTPFAEIKELVRVIAKHGGVYATHLRNDREGLTASVEETVKVAEETGAKVVISHLKPLIGFENDYKKAIELIHQAADIHFDLFPTGESVVPIYTLLPAWARVGNLEIMLSYVRNPETRKRLIDDFSSIRGNEIRISQSIGRDYLVGKTLEEFAANQDLPLPEALVKLMELTGLRSLIIYKNINLDLATHALGRERALIGSGSASLAEAAVLRYKTFKPKRFYDTFPTFLQTAIQRKLFSLAQAIQKITSVPAKKYGLKDRGLVMENKIADLNLISLKSGAVKIEHVLVNGKLAVKDGQLQPVLAGRVLRHASA</sequence>
<dbReference type="GO" id="GO:0016812">
    <property type="term" value="F:hydrolase activity, acting on carbon-nitrogen (but not peptide) bonds, in cyclic amides"/>
    <property type="evidence" value="ECO:0007669"/>
    <property type="project" value="TreeGrafter"/>
</dbReference>
<dbReference type="PANTHER" id="PTHR11647:SF1">
    <property type="entry name" value="COLLAPSIN RESPONSE MEDIATOR PROTEIN"/>
    <property type="match status" value="1"/>
</dbReference>
<dbReference type="Gene3D" id="3.20.20.140">
    <property type="entry name" value="Metal-dependent hydrolases"/>
    <property type="match status" value="1"/>
</dbReference>
<dbReference type="InterPro" id="IPR032466">
    <property type="entry name" value="Metal_Hydrolase"/>
</dbReference>
<evidence type="ECO:0000313" key="1">
    <source>
        <dbReference type="EMBL" id="KKU77273.1"/>
    </source>
</evidence>
<gene>
    <name evidence="1" type="ORF">UY02_C0004G0018</name>
</gene>